<protein>
    <submittedName>
        <fullName evidence="2">Uncharacterized protein</fullName>
    </submittedName>
</protein>
<dbReference type="AlphaFoldDB" id="A0A133V4E4"/>
<keyword evidence="1" id="KW-0472">Membrane</keyword>
<dbReference type="Proteomes" id="UP000070344">
    <property type="component" value="Unassembled WGS sequence"/>
</dbReference>
<dbReference type="EMBL" id="LHXV01000017">
    <property type="protein sequence ID" value="KXB01314.1"/>
    <property type="molecule type" value="Genomic_DNA"/>
</dbReference>
<keyword evidence="1" id="KW-0812">Transmembrane</keyword>
<keyword evidence="1" id="KW-1133">Transmembrane helix</keyword>
<accession>A0A133V4E4</accession>
<reference evidence="2 3" key="1">
    <citation type="journal article" date="2016" name="Sci. Rep.">
        <title>Metabolic traits of an uncultured archaeal lineage -MSBL1- from brine pools of the Red Sea.</title>
        <authorList>
            <person name="Mwirichia R."/>
            <person name="Alam I."/>
            <person name="Rashid M."/>
            <person name="Vinu M."/>
            <person name="Ba-Alawi W."/>
            <person name="Anthony Kamau A."/>
            <person name="Kamanda Ngugi D."/>
            <person name="Goker M."/>
            <person name="Klenk H.P."/>
            <person name="Bajic V."/>
            <person name="Stingl U."/>
        </authorList>
    </citation>
    <scope>NUCLEOTIDE SEQUENCE [LARGE SCALE GENOMIC DNA]</scope>
    <source>
        <strain evidence="2">SCGC-AAA259O05</strain>
    </source>
</reference>
<proteinExistence type="predicted"/>
<gene>
    <name evidence="2" type="ORF">AKJ41_02055</name>
</gene>
<feature type="transmembrane region" description="Helical" evidence="1">
    <location>
        <begin position="6"/>
        <end position="25"/>
    </location>
</feature>
<name>A0A133V4E4_9EURY</name>
<sequence>MKVDPTVAITIVISISGSSLATYLASDRTIRQVTNDFSHKFVAMSYAQQAASSEDRKLDMGDLKEGLDFADRALGKFEEGRE</sequence>
<evidence type="ECO:0000256" key="1">
    <source>
        <dbReference type="SAM" id="Phobius"/>
    </source>
</evidence>
<keyword evidence="3" id="KW-1185">Reference proteome</keyword>
<organism evidence="2 3">
    <name type="scientific">candidate division MSBL1 archaeon SCGC-AAA259O05</name>
    <dbReference type="NCBI Taxonomy" id="1698271"/>
    <lineage>
        <taxon>Archaea</taxon>
        <taxon>Methanobacteriati</taxon>
        <taxon>Methanobacteriota</taxon>
        <taxon>candidate division MSBL1</taxon>
    </lineage>
</organism>
<evidence type="ECO:0000313" key="2">
    <source>
        <dbReference type="EMBL" id="KXB01314.1"/>
    </source>
</evidence>
<evidence type="ECO:0000313" key="3">
    <source>
        <dbReference type="Proteomes" id="UP000070344"/>
    </source>
</evidence>
<comment type="caution">
    <text evidence="2">The sequence shown here is derived from an EMBL/GenBank/DDBJ whole genome shotgun (WGS) entry which is preliminary data.</text>
</comment>